<feature type="region of interest" description="Disordered" evidence="5">
    <location>
        <begin position="1"/>
        <end position="26"/>
    </location>
</feature>
<evidence type="ECO:0000259" key="6">
    <source>
        <dbReference type="Pfam" id="PF01095"/>
    </source>
</evidence>
<dbReference type="Proteomes" id="UP000823775">
    <property type="component" value="Unassembled WGS sequence"/>
</dbReference>
<evidence type="ECO:0000256" key="1">
    <source>
        <dbReference type="ARBA" id="ARBA00005184"/>
    </source>
</evidence>
<evidence type="ECO:0000256" key="2">
    <source>
        <dbReference type="ARBA" id="ARBA00022801"/>
    </source>
</evidence>
<protein>
    <recommendedName>
        <fullName evidence="6">Pectinesterase catalytic domain-containing protein</fullName>
    </recommendedName>
</protein>
<evidence type="ECO:0000313" key="8">
    <source>
        <dbReference type="Proteomes" id="UP000823775"/>
    </source>
</evidence>
<sequence>AIRNKVKPADKNETNEHHSGAEYLPHSNVVVAQDGSGCDKTIQEALNAVLKNQQRAFVIPTKAVHTRSTLMLIRARQIRVLIGEGPNQAFIITVTVGVVNGGRLCHMAHMLTWRGR</sequence>
<dbReference type="EMBL" id="JACEIK010008130">
    <property type="protein sequence ID" value="MCE3051055.1"/>
    <property type="molecule type" value="Genomic_DNA"/>
</dbReference>
<evidence type="ECO:0000256" key="4">
    <source>
        <dbReference type="ARBA" id="ARBA00047928"/>
    </source>
</evidence>
<feature type="non-terminal residue" evidence="7">
    <location>
        <position position="1"/>
    </location>
</feature>
<dbReference type="Pfam" id="PF01095">
    <property type="entry name" value="Pectinesterase"/>
    <property type="match status" value="1"/>
</dbReference>
<dbReference type="InterPro" id="IPR012334">
    <property type="entry name" value="Pectin_lyas_fold"/>
</dbReference>
<keyword evidence="8" id="KW-1185">Reference proteome</keyword>
<reference evidence="7 8" key="1">
    <citation type="journal article" date="2021" name="BMC Genomics">
        <title>Datura genome reveals duplications of psychoactive alkaloid biosynthetic genes and high mutation rate following tissue culture.</title>
        <authorList>
            <person name="Rajewski A."/>
            <person name="Carter-House D."/>
            <person name="Stajich J."/>
            <person name="Litt A."/>
        </authorList>
    </citation>
    <scope>NUCLEOTIDE SEQUENCE [LARGE SCALE GENOMIC DNA]</scope>
    <source>
        <strain evidence="7">AR-01</strain>
    </source>
</reference>
<comment type="caution">
    <text evidence="7">The sequence shown here is derived from an EMBL/GenBank/DDBJ whole genome shotgun (WGS) entry which is preliminary data.</text>
</comment>
<keyword evidence="3" id="KW-0063">Aspartyl esterase</keyword>
<dbReference type="SUPFAM" id="SSF51126">
    <property type="entry name" value="Pectin lyase-like"/>
    <property type="match status" value="1"/>
</dbReference>
<accession>A0ABS8WNH6</accession>
<organism evidence="7 8">
    <name type="scientific">Datura stramonium</name>
    <name type="common">Jimsonweed</name>
    <name type="synonym">Common thornapple</name>
    <dbReference type="NCBI Taxonomy" id="4076"/>
    <lineage>
        <taxon>Eukaryota</taxon>
        <taxon>Viridiplantae</taxon>
        <taxon>Streptophyta</taxon>
        <taxon>Embryophyta</taxon>
        <taxon>Tracheophyta</taxon>
        <taxon>Spermatophyta</taxon>
        <taxon>Magnoliopsida</taxon>
        <taxon>eudicotyledons</taxon>
        <taxon>Gunneridae</taxon>
        <taxon>Pentapetalae</taxon>
        <taxon>asterids</taxon>
        <taxon>lamiids</taxon>
        <taxon>Solanales</taxon>
        <taxon>Solanaceae</taxon>
        <taxon>Solanoideae</taxon>
        <taxon>Datureae</taxon>
        <taxon>Datura</taxon>
    </lineage>
</organism>
<keyword evidence="2" id="KW-0378">Hydrolase</keyword>
<dbReference type="InterPro" id="IPR011050">
    <property type="entry name" value="Pectin_lyase_fold/virulence"/>
</dbReference>
<feature type="domain" description="Pectinesterase catalytic" evidence="6">
    <location>
        <begin position="28"/>
        <end position="101"/>
    </location>
</feature>
<evidence type="ECO:0000256" key="3">
    <source>
        <dbReference type="ARBA" id="ARBA00023085"/>
    </source>
</evidence>
<dbReference type="Gene3D" id="2.160.20.10">
    <property type="entry name" value="Single-stranded right-handed beta-helix, Pectin lyase-like"/>
    <property type="match status" value="1"/>
</dbReference>
<evidence type="ECO:0000313" key="7">
    <source>
        <dbReference type="EMBL" id="MCE3051055.1"/>
    </source>
</evidence>
<dbReference type="InterPro" id="IPR000070">
    <property type="entry name" value="Pectinesterase_cat"/>
</dbReference>
<comment type="catalytic activity">
    <reaction evidence="4">
        <text>[(1-&gt;4)-alpha-D-galacturonosyl methyl ester](n) + n H2O = [(1-&gt;4)-alpha-D-galacturonosyl](n) + n methanol + n H(+)</text>
        <dbReference type="Rhea" id="RHEA:22380"/>
        <dbReference type="Rhea" id="RHEA-COMP:14570"/>
        <dbReference type="Rhea" id="RHEA-COMP:14573"/>
        <dbReference type="ChEBI" id="CHEBI:15377"/>
        <dbReference type="ChEBI" id="CHEBI:15378"/>
        <dbReference type="ChEBI" id="CHEBI:17790"/>
        <dbReference type="ChEBI" id="CHEBI:140522"/>
        <dbReference type="ChEBI" id="CHEBI:140523"/>
        <dbReference type="EC" id="3.1.1.11"/>
    </reaction>
</comment>
<proteinExistence type="predicted"/>
<comment type="pathway">
    <text evidence="1">Glycan metabolism; pectin degradation; 2-dehydro-3-deoxy-D-gluconate from pectin: step 1/5.</text>
</comment>
<gene>
    <name evidence="7" type="ORF">HAX54_048834</name>
</gene>
<feature type="compositionally biased region" description="Basic and acidic residues" evidence="5">
    <location>
        <begin position="7"/>
        <end position="20"/>
    </location>
</feature>
<evidence type="ECO:0000256" key="5">
    <source>
        <dbReference type="SAM" id="MobiDB-lite"/>
    </source>
</evidence>
<name>A0ABS8WNH6_DATST</name>